<evidence type="ECO:0000256" key="6">
    <source>
        <dbReference type="ARBA" id="ARBA00022989"/>
    </source>
</evidence>
<accession>A0A0R2CW93</accession>
<keyword evidence="2" id="KW-1003">Cell membrane</keyword>
<dbReference type="RefSeq" id="WP_057874378.1">
    <property type="nucleotide sequence ID" value="NZ_AYYI01000062.1"/>
</dbReference>
<dbReference type="InterPro" id="IPR001173">
    <property type="entry name" value="Glyco_trans_2-like"/>
</dbReference>
<dbReference type="Pfam" id="PF00535">
    <property type="entry name" value="Glycos_transf_2"/>
    <property type="match status" value="1"/>
</dbReference>
<evidence type="ECO:0000256" key="7">
    <source>
        <dbReference type="ARBA" id="ARBA00023136"/>
    </source>
</evidence>
<dbReference type="Gene3D" id="3.90.550.10">
    <property type="entry name" value="Spore Coat Polysaccharide Biosynthesis Protein SpsA, Chain A"/>
    <property type="match status" value="1"/>
</dbReference>
<dbReference type="PANTHER" id="PTHR48090">
    <property type="entry name" value="UNDECAPRENYL-PHOSPHATE 4-DEOXY-4-FORMAMIDO-L-ARABINOSE TRANSFERASE-RELATED"/>
    <property type="match status" value="1"/>
</dbReference>
<evidence type="ECO:0000313" key="11">
    <source>
        <dbReference type="EMBL" id="KRM95701.1"/>
    </source>
</evidence>
<dbReference type="SUPFAM" id="SSF53448">
    <property type="entry name" value="Nucleotide-diphospho-sugar transferases"/>
    <property type="match status" value="1"/>
</dbReference>
<dbReference type="PATRIC" id="fig|1423796.3.peg.2064"/>
<dbReference type="GO" id="GO:0016757">
    <property type="term" value="F:glycosyltransferase activity"/>
    <property type="evidence" value="ECO:0007669"/>
    <property type="project" value="UniProtKB-KW"/>
</dbReference>
<evidence type="ECO:0000256" key="4">
    <source>
        <dbReference type="ARBA" id="ARBA00022679"/>
    </source>
</evidence>
<evidence type="ECO:0000256" key="3">
    <source>
        <dbReference type="ARBA" id="ARBA00022676"/>
    </source>
</evidence>
<evidence type="ECO:0000313" key="12">
    <source>
        <dbReference type="Proteomes" id="UP000051638"/>
    </source>
</evidence>
<dbReference type="FunFam" id="3.90.550.10:FF:000079">
    <property type="entry name" value="Probable glycosyl transferase"/>
    <property type="match status" value="1"/>
</dbReference>
<dbReference type="STRING" id="1423796.FC24_GL002035"/>
<dbReference type="AlphaFoldDB" id="A0A0R2CW93"/>
<dbReference type="PANTHER" id="PTHR48090:SF1">
    <property type="entry name" value="PROPHAGE BACTOPRENOL GLUCOSYL TRANSFERASE HOMOLOG"/>
    <property type="match status" value="1"/>
</dbReference>
<keyword evidence="3" id="KW-0328">Glycosyltransferase</keyword>
<evidence type="ECO:0000259" key="10">
    <source>
        <dbReference type="Pfam" id="PF00535"/>
    </source>
</evidence>
<feature type="domain" description="Glycosyltransferase 2-like" evidence="10">
    <location>
        <begin position="6"/>
        <end position="169"/>
    </location>
</feature>
<reference evidence="11 12" key="1">
    <citation type="journal article" date="2015" name="Genome Announc.">
        <title>Expanding the biotechnology potential of lactobacilli through comparative genomics of 213 strains and associated genera.</title>
        <authorList>
            <person name="Sun Z."/>
            <person name="Harris H.M."/>
            <person name="McCann A."/>
            <person name="Guo C."/>
            <person name="Argimon S."/>
            <person name="Zhang W."/>
            <person name="Yang X."/>
            <person name="Jeffery I.B."/>
            <person name="Cooney J.C."/>
            <person name="Kagawa T.F."/>
            <person name="Liu W."/>
            <person name="Song Y."/>
            <person name="Salvetti E."/>
            <person name="Wrobel A."/>
            <person name="Rasinkangas P."/>
            <person name="Parkhill J."/>
            <person name="Rea M.C."/>
            <person name="O'Sullivan O."/>
            <person name="Ritari J."/>
            <person name="Douillard F.P."/>
            <person name="Paul Ross R."/>
            <person name="Yang R."/>
            <person name="Briner A.E."/>
            <person name="Felis G.E."/>
            <person name="de Vos W.M."/>
            <person name="Barrangou R."/>
            <person name="Klaenhammer T.R."/>
            <person name="Caufield P.W."/>
            <person name="Cui Y."/>
            <person name="Zhang H."/>
            <person name="O'Toole P.W."/>
        </authorList>
    </citation>
    <scope>NUCLEOTIDE SEQUENCE [LARGE SCALE GENOMIC DNA]</scope>
    <source>
        <strain evidence="11 12">DSM 20253</strain>
    </source>
</reference>
<dbReference type="Proteomes" id="UP000051638">
    <property type="component" value="Unassembled WGS sequence"/>
</dbReference>
<dbReference type="InterPro" id="IPR050256">
    <property type="entry name" value="Glycosyltransferase_2"/>
</dbReference>
<evidence type="ECO:0000256" key="9">
    <source>
        <dbReference type="SAM" id="Phobius"/>
    </source>
</evidence>
<comment type="caution">
    <text evidence="11">The sequence shown here is derived from an EMBL/GenBank/DDBJ whole genome shotgun (WGS) entry which is preliminary data.</text>
</comment>
<feature type="transmembrane region" description="Helical" evidence="9">
    <location>
        <begin position="261"/>
        <end position="284"/>
    </location>
</feature>
<keyword evidence="6 9" id="KW-1133">Transmembrane helix</keyword>
<keyword evidence="12" id="KW-1185">Reference proteome</keyword>
<evidence type="ECO:0000256" key="8">
    <source>
        <dbReference type="ARBA" id="ARBA00038152"/>
    </source>
</evidence>
<evidence type="ECO:0000256" key="5">
    <source>
        <dbReference type="ARBA" id="ARBA00022692"/>
    </source>
</evidence>
<evidence type="ECO:0000256" key="1">
    <source>
        <dbReference type="ARBA" id="ARBA00004651"/>
    </source>
</evidence>
<comment type="similarity">
    <text evidence="8">Belongs to the glycosyltransferase 2 family. GtrB subfamily.</text>
</comment>
<keyword evidence="7 9" id="KW-0472">Membrane</keyword>
<keyword evidence="5 9" id="KW-0812">Transmembrane</keyword>
<sequence length="330" mass="37340">MQQLISIVVPVYNEGDGLTATFKVLRRFSHRLTQYQFEFIFVNDGSQDNSATLIEQQAKQDSRFKLINFSRNFGHQLAITAGLRYAGGQAVAVMDADLQDPPAVIGHMLKKWEAGYDVIYGQRERRFGETWFKRTSAKLFYRVLQHITTTNIPVDTGDFRLMDQKVVRELNRLGEPDPFVRGLVSWVGFKQTAVLYQRQERKNGVSKYPLKKMVALAMAGITSFSTLPLKLAYWTGGVAIVTGLIGFNVMLFRHSWQTNSLIICSSFFLSGIILVNLGLLGSYVGRIFNAARQRPRYIIASTQGFNQLIAQSHNEKISQPRLPGGLRQHN</sequence>
<dbReference type="GO" id="GO:0005886">
    <property type="term" value="C:plasma membrane"/>
    <property type="evidence" value="ECO:0007669"/>
    <property type="project" value="UniProtKB-SubCell"/>
</dbReference>
<dbReference type="InterPro" id="IPR029044">
    <property type="entry name" value="Nucleotide-diphossugar_trans"/>
</dbReference>
<feature type="transmembrane region" description="Helical" evidence="9">
    <location>
        <begin position="231"/>
        <end position="249"/>
    </location>
</feature>
<name>A0A0R2CW93_9LACO</name>
<protein>
    <submittedName>
        <fullName evidence="11">Glycosyltransferase, group 2 family protein</fullName>
    </submittedName>
</protein>
<proteinExistence type="inferred from homology"/>
<comment type="subcellular location">
    <subcellularLocation>
        <location evidence="1">Cell membrane</location>
        <topology evidence="1">Multi-pass membrane protein</topology>
    </subcellularLocation>
</comment>
<gene>
    <name evidence="11" type="ORF">FC24_GL002035</name>
</gene>
<keyword evidence="4 11" id="KW-0808">Transferase</keyword>
<dbReference type="EMBL" id="AYYI01000062">
    <property type="protein sequence ID" value="KRM95701.1"/>
    <property type="molecule type" value="Genomic_DNA"/>
</dbReference>
<dbReference type="CDD" id="cd04187">
    <property type="entry name" value="DPM1_like_bac"/>
    <property type="match status" value="1"/>
</dbReference>
<dbReference type="OrthoDB" id="9807778at2"/>
<evidence type="ECO:0000256" key="2">
    <source>
        <dbReference type="ARBA" id="ARBA00022475"/>
    </source>
</evidence>
<organism evidence="11 12">
    <name type="scientific">Loigolactobacillus rennini DSM 20253</name>
    <dbReference type="NCBI Taxonomy" id="1423796"/>
    <lineage>
        <taxon>Bacteria</taxon>
        <taxon>Bacillati</taxon>
        <taxon>Bacillota</taxon>
        <taxon>Bacilli</taxon>
        <taxon>Lactobacillales</taxon>
        <taxon>Lactobacillaceae</taxon>
        <taxon>Loigolactobacillus</taxon>
    </lineage>
</organism>